<dbReference type="GO" id="GO:0035091">
    <property type="term" value="F:phosphatidylinositol binding"/>
    <property type="evidence" value="ECO:0007669"/>
    <property type="project" value="InterPro"/>
</dbReference>
<name>A0A0L0H9X6_SPIPD</name>
<feature type="domain" description="RGS" evidence="4">
    <location>
        <begin position="600"/>
        <end position="732"/>
    </location>
</feature>
<evidence type="ECO:0000313" key="7">
    <source>
        <dbReference type="EMBL" id="KNC97987.1"/>
    </source>
</evidence>
<feature type="compositionally biased region" description="Polar residues" evidence="2">
    <location>
        <begin position="806"/>
        <end position="820"/>
    </location>
</feature>
<dbReference type="CDD" id="cd06093">
    <property type="entry name" value="PX_domain"/>
    <property type="match status" value="1"/>
</dbReference>
<feature type="compositionally biased region" description="Polar residues" evidence="2">
    <location>
        <begin position="1184"/>
        <end position="1198"/>
    </location>
</feature>
<dbReference type="InParanoid" id="A0A0L0H9X6"/>
<evidence type="ECO:0000313" key="8">
    <source>
        <dbReference type="Proteomes" id="UP000053201"/>
    </source>
</evidence>
<dbReference type="PROSITE" id="PS51207">
    <property type="entry name" value="PXA"/>
    <property type="match status" value="1"/>
</dbReference>
<feature type="compositionally biased region" description="Low complexity" evidence="2">
    <location>
        <begin position="1295"/>
        <end position="1306"/>
    </location>
</feature>
<dbReference type="CDD" id="cd00030">
    <property type="entry name" value="C2"/>
    <property type="match status" value="1"/>
</dbReference>
<dbReference type="RefSeq" id="XP_016606027.1">
    <property type="nucleotide sequence ID" value="XM_016755163.1"/>
</dbReference>
<sequence>MTEAVSQEALTLDESLKHTAAPVLNEAQNQKARKEGNEESRTGHPDGVGHKVPFLTSEIAQLGGRPDDLVQTTETTNGKPEPPAPAIENEPKPEPIEHMDPVVAIQGTDEGDSIPLLSTTARRVWRQRKLDWRTTVVTRWPWIRPYWERVEFGLSLLPPGWPEKLPILAIAFLFSPRLFAVLCAISVATLLGYMWGVTSGKGSGGLPNTLSWDHRMDQDRGLEALKVPVDMSAFSVSPSVHNALEQFCGHIVRDFINNWYSNINHSGSTDFPEAVHASVRHVFIKLGTSTNEIRPTALALPVFQTIILHMREYRVFESSSLQLDEYLSRNPNSAFNLHRTKDQIFEHLRRLSMHLAVELLPRGDRCSPMVFAFVQEILATSVLLPIVEMCSDSDWINRQLLTFLRKSQASAVAMASKQTGSTGSPQPGLWAPSRKDSSGEQVYVKVVEARRLPIADMYGLYCSLLCGTKVQRSRKINAESNPMWMEEFRFDWDNDDANGGVDGIVVDLLESRLIKDEIIGSVYVPMSQLPPNKFLKGWLPIDTADTRFAGVTNAEILLEAIRIAPAAGHGAGTNSARGSSAAQGNENPNSGLSNEISDLTAEDILVRNEGLVEFMQYMDDIKSSDYIQLYVMIDSFNRFAKLEMSSQSSSGLANAIEGLRTDALSIFDTFFSPSASQRVDLESPELVERVRQAVLASPGADVFRPLQQRIVEVTEKRFMEGFKHSQLYQRYLVENGLTLRESQQKTGSASGSGSSGSDSESVASANNSIPPALPPRLPDVSLPAPELPPRSVAEIPAVPPRPTVVTEGTSGKMSPSTDATPTLPPRPPAQTDDVKSNVSSGQDAIPKSSWKGASDIDNELFTDVLPLNDDTSTLEEPVPGTSGMQSAVEAQESVAATAASEIEDETDAMTASIQSAAHVLENLGKNGNHDIEEVKAAINTLREQVTLIDSIMRRSADAEKLSDLASTKLQLQTQVEELADLIAQEEQQAKQGHLAVDLRNVRINILDMTAPEKDKDEKNIFAFASTPTHPKSIVFIVQIERTNGSGGWMISKSYADIIALNEALRTVFPKVRKSNFPQRTRVTGTKAREELSHELERWLNIIASDATLYESAQVQDFMKPENIQTQEYSAKPVVATKVLGTLKSAGSILRKVAVATPMRAATFVASEVNAAVAGVAHGMKKNEPTNSKTIRRSSSFWSNKPAGSEEDQPETLLVPARASSLDDAVSDHDEGSDKGLGTKPMVRNKSVGSLASVTSHISAGGSASVDASNATVPVGSNASGDYSMSATSYRPETPPRSSSARSASPAKSLAGSIKSVEGPSGSGSPARHSREDPPLSDAELEIMLECVFGIIEEVFHLSDPNQWLRQKGLHMVKTILRRTYGTSISTLIQSRLIEATTETKVASYVDMLDGSLWPEGIWYSTKAQQDGIPPTPRSEEDMAETKMEAKHLFINSGLGGVETVARVVGKYNTVAGMTRLFNMLQHQDLNRHLVCMIMDRLVKSIF</sequence>
<feature type="compositionally biased region" description="Polar residues" evidence="2">
    <location>
        <begin position="1276"/>
        <end position="1290"/>
    </location>
</feature>
<dbReference type="OrthoDB" id="120967at2759"/>
<dbReference type="EMBL" id="KQ257462">
    <property type="protein sequence ID" value="KNC97987.1"/>
    <property type="molecule type" value="Genomic_DNA"/>
</dbReference>
<dbReference type="Pfam" id="PF00787">
    <property type="entry name" value="PX"/>
    <property type="match status" value="1"/>
</dbReference>
<evidence type="ECO:0000259" key="5">
    <source>
        <dbReference type="PROSITE" id="PS50195"/>
    </source>
</evidence>
<dbReference type="PANTHER" id="PTHR22775">
    <property type="entry name" value="SORTING NEXIN"/>
    <property type="match status" value="1"/>
</dbReference>
<dbReference type="Pfam" id="PF00615">
    <property type="entry name" value="RGS"/>
    <property type="match status" value="1"/>
</dbReference>
<feature type="compositionally biased region" description="Basic and acidic residues" evidence="2">
    <location>
        <begin position="32"/>
        <end position="49"/>
    </location>
</feature>
<dbReference type="PROSITE" id="PS50195">
    <property type="entry name" value="PX"/>
    <property type="match status" value="1"/>
</dbReference>
<dbReference type="InterPro" id="IPR000008">
    <property type="entry name" value="C2_dom"/>
</dbReference>
<dbReference type="InterPro" id="IPR044926">
    <property type="entry name" value="RGS_subdomain_2"/>
</dbReference>
<organism evidence="7 8">
    <name type="scientific">Spizellomyces punctatus (strain DAOM BR117)</name>
    <dbReference type="NCBI Taxonomy" id="645134"/>
    <lineage>
        <taxon>Eukaryota</taxon>
        <taxon>Fungi</taxon>
        <taxon>Fungi incertae sedis</taxon>
        <taxon>Chytridiomycota</taxon>
        <taxon>Chytridiomycota incertae sedis</taxon>
        <taxon>Chytridiomycetes</taxon>
        <taxon>Spizellomycetales</taxon>
        <taxon>Spizellomycetaceae</taxon>
        <taxon>Spizellomyces</taxon>
    </lineage>
</organism>
<dbReference type="SUPFAM" id="SSF64268">
    <property type="entry name" value="PX domain"/>
    <property type="match status" value="1"/>
</dbReference>
<dbReference type="PANTHER" id="PTHR22775:SF3">
    <property type="entry name" value="SORTING NEXIN-13"/>
    <property type="match status" value="1"/>
</dbReference>
<comment type="similarity">
    <text evidence="1">Belongs to the sorting nexin family.</text>
</comment>
<dbReference type="VEuPathDB" id="FungiDB:SPPG_06974"/>
<dbReference type="InterPro" id="IPR036871">
    <property type="entry name" value="PX_dom_sf"/>
</dbReference>
<feature type="region of interest" description="Disordered" evidence="2">
    <location>
        <begin position="742"/>
        <end position="851"/>
    </location>
</feature>
<dbReference type="InterPro" id="IPR016137">
    <property type="entry name" value="RGS"/>
</dbReference>
<dbReference type="InterPro" id="IPR001683">
    <property type="entry name" value="PX_dom"/>
</dbReference>
<dbReference type="PROSITE" id="PS50132">
    <property type="entry name" value="RGS"/>
    <property type="match status" value="1"/>
</dbReference>
<feature type="domain" description="PXA" evidence="6">
    <location>
        <begin position="237"/>
        <end position="408"/>
    </location>
</feature>
<feature type="region of interest" description="Disordered" evidence="2">
    <location>
        <begin position="1276"/>
        <end position="1334"/>
    </location>
</feature>
<evidence type="ECO:0000259" key="6">
    <source>
        <dbReference type="PROSITE" id="PS51207"/>
    </source>
</evidence>
<keyword evidence="8" id="KW-1185">Reference proteome</keyword>
<dbReference type="STRING" id="645134.A0A0L0H9X6"/>
<dbReference type="GeneID" id="27690237"/>
<dbReference type="Proteomes" id="UP000053201">
    <property type="component" value="Unassembled WGS sequence"/>
</dbReference>
<dbReference type="InterPro" id="IPR013937">
    <property type="entry name" value="Sorting_nexin_C"/>
</dbReference>
<feature type="region of interest" description="Disordered" evidence="2">
    <location>
        <begin position="1"/>
        <end position="95"/>
    </location>
</feature>
<evidence type="ECO:0000259" key="4">
    <source>
        <dbReference type="PROSITE" id="PS50132"/>
    </source>
</evidence>
<dbReference type="SUPFAM" id="SSF49562">
    <property type="entry name" value="C2 domain (Calcium/lipid-binding domain, CaLB)"/>
    <property type="match status" value="1"/>
</dbReference>
<evidence type="ECO:0000256" key="2">
    <source>
        <dbReference type="SAM" id="MobiDB-lite"/>
    </source>
</evidence>
<feature type="region of interest" description="Disordered" evidence="2">
    <location>
        <begin position="572"/>
        <end position="594"/>
    </location>
</feature>
<feature type="compositionally biased region" description="Low complexity" evidence="2">
    <location>
        <begin position="747"/>
        <end position="765"/>
    </location>
</feature>
<reference evidence="7 8" key="1">
    <citation type="submission" date="2009-08" db="EMBL/GenBank/DDBJ databases">
        <title>The Genome Sequence of Spizellomyces punctatus strain DAOM BR117.</title>
        <authorList>
            <consortium name="The Broad Institute Genome Sequencing Platform"/>
            <person name="Russ C."/>
            <person name="Cuomo C."/>
            <person name="Shea T."/>
            <person name="Young S.K."/>
            <person name="Zeng Q."/>
            <person name="Koehrsen M."/>
            <person name="Haas B."/>
            <person name="Borodovsky M."/>
            <person name="Guigo R."/>
            <person name="Alvarado L."/>
            <person name="Berlin A."/>
            <person name="Bochicchio J."/>
            <person name="Borenstein D."/>
            <person name="Chapman S."/>
            <person name="Chen Z."/>
            <person name="Engels R."/>
            <person name="Freedman E."/>
            <person name="Gellesch M."/>
            <person name="Goldberg J."/>
            <person name="Griggs A."/>
            <person name="Gujja S."/>
            <person name="Heiman D."/>
            <person name="Hepburn T."/>
            <person name="Howarth C."/>
            <person name="Jen D."/>
            <person name="Larson L."/>
            <person name="Lewis B."/>
            <person name="Mehta T."/>
            <person name="Park D."/>
            <person name="Pearson M."/>
            <person name="Roberts A."/>
            <person name="Saif S."/>
            <person name="Shenoy N."/>
            <person name="Sisk P."/>
            <person name="Stolte C."/>
            <person name="Sykes S."/>
            <person name="Thomson T."/>
            <person name="Walk T."/>
            <person name="White J."/>
            <person name="Yandava C."/>
            <person name="Burger G."/>
            <person name="Gray M.W."/>
            <person name="Holland P.W.H."/>
            <person name="King N."/>
            <person name="Lang F.B.F."/>
            <person name="Roger A.J."/>
            <person name="Ruiz-Trillo I."/>
            <person name="Lander E."/>
            <person name="Nusbaum C."/>
        </authorList>
    </citation>
    <scope>NUCLEOTIDE SEQUENCE [LARGE SCALE GENOMIC DNA]</scope>
    <source>
        <strain evidence="7 8">DAOM BR117</strain>
    </source>
</reference>
<dbReference type="SMART" id="SM00313">
    <property type="entry name" value="PXA"/>
    <property type="match status" value="1"/>
</dbReference>
<feature type="domain" description="C2" evidence="3">
    <location>
        <begin position="421"/>
        <end position="539"/>
    </location>
</feature>
<dbReference type="InterPro" id="IPR003114">
    <property type="entry name" value="Phox_assoc"/>
</dbReference>
<dbReference type="SMART" id="SM00239">
    <property type="entry name" value="C2"/>
    <property type="match status" value="1"/>
</dbReference>
<dbReference type="Gene3D" id="2.60.40.150">
    <property type="entry name" value="C2 domain"/>
    <property type="match status" value="1"/>
</dbReference>
<dbReference type="Pfam" id="PF00168">
    <property type="entry name" value="C2"/>
    <property type="match status" value="1"/>
</dbReference>
<gene>
    <name evidence="7" type="ORF">SPPG_06974</name>
</gene>
<feature type="domain" description="PX" evidence="5">
    <location>
        <begin position="1013"/>
        <end position="1125"/>
    </location>
</feature>
<dbReference type="eggNOG" id="KOG2101">
    <property type="taxonomic scope" value="Eukaryota"/>
</dbReference>
<dbReference type="PROSITE" id="PS50004">
    <property type="entry name" value="C2"/>
    <property type="match status" value="1"/>
</dbReference>
<dbReference type="Gene3D" id="3.30.1520.10">
    <property type="entry name" value="Phox-like domain"/>
    <property type="match status" value="1"/>
</dbReference>
<dbReference type="OMA" id="ETHAHAY"/>
<dbReference type="InterPro" id="IPR035892">
    <property type="entry name" value="C2_domain_sf"/>
</dbReference>
<dbReference type="SMART" id="SM00315">
    <property type="entry name" value="RGS"/>
    <property type="match status" value="1"/>
</dbReference>
<dbReference type="Pfam" id="PF08628">
    <property type="entry name" value="Nexin_C"/>
    <property type="match status" value="1"/>
</dbReference>
<evidence type="ECO:0000259" key="3">
    <source>
        <dbReference type="PROSITE" id="PS50004"/>
    </source>
</evidence>
<dbReference type="Gene3D" id="1.10.167.10">
    <property type="entry name" value="Regulator of G-protein Signalling 4, domain 2"/>
    <property type="match status" value="1"/>
</dbReference>
<evidence type="ECO:0000256" key="1">
    <source>
        <dbReference type="ARBA" id="ARBA00010883"/>
    </source>
</evidence>
<protein>
    <recommendedName>
        <fullName evidence="9">PXA domain-containing protein</fullName>
    </recommendedName>
</protein>
<proteinExistence type="inferred from homology"/>
<evidence type="ECO:0008006" key="9">
    <source>
        <dbReference type="Google" id="ProtNLM"/>
    </source>
</evidence>
<dbReference type="InterPro" id="IPR036305">
    <property type="entry name" value="RGS_sf"/>
</dbReference>
<dbReference type="Pfam" id="PF02194">
    <property type="entry name" value="PXA"/>
    <property type="match status" value="1"/>
</dbReference>
<feature type="region of interest" description="Disordered" evidence="2">
    <location>
        <begin position="1180"/>
        <end position="1243"/>
    </location>
</feature>
<dbReference type="SUPFAM" id="SSF48097">
    <property type="entry name" value="Regulator of G-protein signaling, RGS"/>
    <property type="match status" value="1"/>
</dbReference>
<accession>A0A0L0H9X6</accession>